<feature type="transmembrane region" description="Helical" evidence="5">
    <location>
        <begin position="19"/>
        <end position="37"/>
    </location>
</feature>
<accession>A0ABR4QK67</accession>
<feature type="transmembrane region" description="Helical" evidence="5">
    <location>
        <begin position="165"/>
        <end position="196"/>
    </location>
</feature>
<keyword evidence="8" id="KW-1185">Reference proteome</keyword>
<proteinExistence type="predicted"/>
<keyword evidence="2 5" id="KW-0812">Transmembrane</keyword>
<feature type="transmembrane region" description="Helical" evidence="5">
    <location>
        <begin position="282"/>
        <end position="308"/>
    </location>
</feature>
<feature type="transmembrane region" description="Helical" evidence="5">
    <location>
        <begin position="88"/>
        <end position="106"/>
    </location>
</feature>
<evidence type="ECO:0000256" key="2">
    <source>
        <dbReference type="ARBA" id="ARBA00022692"/>
    </source>
</evidence>
<feature type="transmembrane region" description="Helical" evidence="5">
    <location>
        <begin position="216"/>
        <end position="235"/>
    </location>
</feature>
<evidence type="ECO:0000256" key="3">
    <source>
        <dbReference type="ARBA" id="ARBA00022989"/>
    </source>
</evidence>
<evidence type="ECO:0000256" key="5">
    <source>
        <dbReference type="SAM" id="Phobius"/>
    </source>
</evidence>
<dbReference type="PANTHER" id="PTHR22950">
    <property type="entry name" value="AMINO ACID TRANSPORTER"/>
    <property type="match status" value="1"/>
</dbReference>
<feature type="transmembrane region" description="Helical" evidence="5">
    <location>
        <begin position="241"/>
        <end position="261"/>
    </location>
</feature>
<protein>
    <submittedName>
        <fullName evidence="7">Proton-coupled amino acid transporter 1</fullName>
    </submittedName>
</protein>
<evidence type="ECO:0000313" key="8">
    <source>
        <dbReference type="Proteomes" id="UP001651158"/>
    </source>
</evidence>
<feature type="transmembrane region" description="Helical" evidence="5">
    <location>
        <begin position="118"/>
        <end position="145"/>
    </location>
</feature>
<organism evidence="7 8">
    <name type="scientific">Taenia crassiceps</name>
    <dbReference type="NCBI Taxonomy" id="6207"/>
    <lineage>
        <taxon>Eukaryota</taxon>
        <taxon>Metazoa</taxon>
        <taxon>Spiralia</taxon>
        <taxon>Lophotrochozoa</taxon>
        <taxon>Platyhelminthes</taxon>
        <taxon>Cestoda</taxon>
        <taxon>Eucestoda</taxon>
        <taxon>Cyclophyllidea</taxon>
        <taxon>Taeniidae</taxon>
        <taxon>Taenia</taxon>
    </lineage>
</organism>
<dbReference type="PANTHER" id="PTHR22950:SF349">
    <property type="entry name" value="AMINO ACID TRANSPORTER TRANSMEMBRANE DOMAIN-CONTAINING PROTEIN"/>
    <property type="match status" value="1"/>
</dbReference>
<dbReference type="InterPro" id="IPR013057">
    <property type="entry name" value="AA_transpt_TM"/>
</dbReference>
<dbReference type="EMBL" id="JAKROA010000002">
    <property type="protein sequence ID" value="KAL5109992.1"/>
    <property type="molecule type" value="Genomic_DNA"/>
</dbReference>
<dbReference type="Proteomes" id="UP001651158">
    <property type="component" value="Unassembled WGS sequence"/>
</dbReference>
<evidence type="ECO:0000259" key="6">
    <source>
        <dbReference type="Pfam" id="PF01490"/>
    </source>
</evidence>
<feature type="transmembrane region" description="Helical" evidence="5">
    <location>
        <begin position="44"/>
        <end position="68"/>
    </location>
</feature>
<comment type="caution">
    <text evidence="7">The sequence shown here is derived from an EMBL/GenBank/DDBJ whole genome shotgun (WGS) entry which is preliminary data.</text>
</comment>
<evidence type="ECO:0000256" key="4">
    <source>
        <dbReference type="ARBA" id="ARBA00023136"/>
    </source>
</evidence>
<dbReference type="Pfam" id="PF01490">
    <property type="entry name" value="Aa_trans"/>
    <property type="match status" value="1"/>
</dbReference>
<comment type="subcellular location">
    <subcellularLocation>
        <location evidence="1">Membrane</location>
        <topology evidence="1">Multi-pass membrane protein</topology>
    </subcellularLocation>
</comment>
<reference evidence="7 8" key="1">
    <citation type="journal article" date="2022" name="Front. Cell. Infect. Microbiol.">
        <title>The Genomes of Two Strains of Taenia crassiceps the Animal Model for the Study of Human Cysticercosis.</title>
        <authorList>
            <person name="Bobes R.J."/>
            <person name="Estrada K."/>
            <person name="Rios-Valencia D.G."/>
            <person name="Calderon-Gallegos A."/>
            <person name="de la Torre P."/>
            <person name="Carrero J.C."/>
            <person name="Sanchez-Flores A."/>
            <person name="Laclette J.P."/>
        </authorList>
    </citation>
    <scope>NUCLEOTIDE SEQUENCE [LARGE SCALE GENOMIC DNA]</scope>
    <source>
        <strain evidence="7">WFUcys</strain>
    </source>
</reference>
<feature type="domain" description="Amino acid transporter transmembrane" evidence="6">
    <location>
        <begin position="1"/>
        <end position="299"/>
    </location>
</feature>
<sequence length="313" mass="35099">MLFVAQNTKYFIETAWPSFHVNLYLIGFIVAVLLVLLNIKVTMWVFAIPSAIALIATALGLVLIFAYIFSTGLEDITSLPTFTSFSEMLVALGIFIFSFEGIALTLPIQNRMHEPKRFVMPFGVLNTTMVINTCLCLTIGFFGYLRFGEAILGSITYNIPNSPPIYAAVKPLFICAIFLSYVLQFYVPATIFGRLLLKWRWHREASPRRQSICRKIMRVFLILFTYAVAMLVPHLDLMVSLLGAVSSSALALLVPPALELLHRWPERQQIPRFYLTVVTKNALILAVGVSSAVCGTVATSIEIINTFWNVKEM</sequence>
<keyword evidence="3 5" id="KW-1133">Transmembrane helix</keyword>
<gene>
    <name evidence="7" type="ORF">TcWFU_002709</name>
</gene>
<name>A0ABR4QK67_9CEST</name>
<keyword evidence="4 5" id="KW-0472">Membrane</keyword>
<evidence type="ECO:0000256" key="1">
    <source>
        <dbReference type="ARBA" id="ARBA00004141"/>
    </source>
</evidence>
<evidence type="ECO:0000313" key="7">
    <source>
        <dbReference type="EMBL" id="KAL5109992.1"/>
    </source>
</evidence>